<feature type="signal peptide" evidence="7">
    <location>
        <begin position="1"/>
        <end position="38"/>
    </location>
</feature>
<organism evidence="9 10">
    <name type="scientific">Corynebacterium halotolerans YIM 70093 = DSM 44683</name>
    <dbReference type="NCBI Taxonomy" id="1121362"/>
    <lineage>
        <taxon>Bacteria</taxon>
        <taxon>Bacillati</taxon>
        <taxon>Actinomycetota</taxon>
        <taxon>Actinomycetes</taxon>
        <taxon>Mycobacteriales</taxon>
        <taxon>Corynebacteriaceae</taxon>
        <taxon>Corynebacterium</taxon>
    </lineage>
</organism>
<dbReference type="GO" id="GO:0008360">
    <property type="term" value="P:regulation of cell shape"/>
    <property type="evidence" value="ECO:0007669"/>
    <property type="project" value="UniProtKB-UniRule"/>
</dbReference>
<dbReference type="STRING" id="1121362.A605_02680"/>
<dbReference type="GO" id="GO:0016740">
    <property type="term" value="F:transferase activity"/>
    <property type="evidence" value="ECO:0007669"/>
    <property type="project" value="UniProtKB-KW"/>
</dbReference>
<evidence type="ECO:0000256" key="3">
    <source>
        <dbReference type="ARBA" id="ARBA00022960"/>
    </source>
</evidence>
<dbReference type="GO" id="GO:0071555">
    <property type="term" value="P:cell wall organization"/>
    <property type="evidence" value="ECO:0007669"/>
    <property type="project" value="UniProtKB-UniRule"/>
</dbReference>
<feature type="active site" description="Proton donor/acceptor" evidence="6">
    <location>
        <position position="215"/>
    </location>
</feature>
<dbReference type="AlphaFoldDB" id="M1NVN2"/>
<accession>M1NVN2</accession>
<gene>
    <name evidence="9" type="ORF">A605_02680</name>
</gene>
<evidence type="ECO:0000256" key="5">
    <source>
        <dbReference type="ARBA" id="ARBA00023316"/>
    </source>
</evidence>
<dbReference type="CDD" id="cd16913">
    <property type="entry name" value="YkuD_like"/>
    <property type="match status" value="1"/>
</dbReference>
<dbReference type="PANTHER" id="PTHR30582">
    <property type="entry name" value="L,D-TRANSPEPTIDASE"/>
    <property type="match status" value="1"/>
</dbReference>
<evidence type="ECO:0000256" key="6">
    <source>
        <dbReference type="PROSITE-ProRule" id="PRU01373"/>
    </source>
</evidence>
<name>M1NVN2_9CORY</name>
<feature type="chain" id="PRO_5004016565" description="L,D-TPase catalytic domain-containing protein" evidence="7">
    <location>
        <begin position="39"/>
        <end position="250"/>
    </location>
</feature>
<dbReference type="HOGENOM" id="CLU_084709_0_0_11"/>
<feature type="active site" description="Nucleophile" evidence="6">
    <location>
        <position position="226"/>
    </location>
</feature>
<evidence type="ECO:0000256" key="4">
    <source>
        <dbReference type="ARBA" id="ARBA00022984"/>
    </source>
</evidence>
<dbReference type="eggNOG" id="COG1376">
    <property type="taxonomic scope" value="Bacteria"/>
</dbReference>
<dbReference type="OrthoDB" id="8887048at2"/>
<dbReference type="InterPro" id="IPR050979">
    <property type="entry name" value="LD-transpeptidase"/>
</dbReference>
<dbReference type="GO" id="GO:0071972">
    <property type="term" value="F:peptidoglycan L,D-transpeptidase activity"/>
    <property type="evidence" value="ECO:0007669"/>
    <property type="project" value="TreeGrafter"/>
</dbReference>
<proteinExistence type="predicted"/>
<keyword evidence="10" id="KW-1185">Reference proteome</keyword>
<feature type="domain" description="L,D-TPase catalytic" evidence="8">
    <location>
        <begin position="142"/>
        <end position="250"/>
    </location>
</feature>
<protein>
    <recommendedName>
        <fullName evidence="8">L,D-TPase catalytic domain-containing protein</fullName>
    </recommendedName>
</protein>
<dbReference type="EMBL" id="CP003697">
    <property type="protein sequence ID" value="AGF71550.1"/>
    <property type="molecule type" value="Genomic_DNA"/>
</dbReference>
<evidence type="ECO:0000313" key="10">
    <source>
        <dbReference type="Proteomes" id="UP000011723"/>
    </source>
</evidence>
<dbReference type="Pfam" id="PF03734">
    <property type="entry name" value="YkuD"/>
    <property type="match status" value="1"/>
</dbReference>
<evidence type="ECO:0000259" key="8">
    <source>
        <dbReference type="PROSITE" id="PS52029"/>
    </source>
</evidence>
<keyword evidence="7" id="KW-0732">Signal</keyword>
<evidence type="ECO:0000256" key="2">
    <source>
        <dbReference type="ARBA" id="ARBA00022679"/>
    </source>
</evidence>
<keyword evidence="2" id="KW-0808">Transferase</keyword>
<dbReference type="Proteomes" id="UP000011723">
    <property type="component" value="Chromosome"/>
</dbReference>
<dbReference type="Gene3D" id="2.40.440.10">
    <property type="entry name" value="L,D-transpeptidase catalytic domain-like"/>
    <property type="match status" value="1"/>
</dbReference>
<dbReference type="SUPFAM" id="SSF141523">
    <property type="entry name" value="L,D-transpeptidase catalytic domain-like"/>
    <property type="match status" value="1"/>
</dbReference>
<dbReference type="RefSeq" id="WP_015399972.1">
    <property type="nucleotide sequence ID" value="NC_020302.1"/>
</dbReference>
<dbReference type="KEGG" id="chn:A605_02680"/>
<reference evidence="9 10" key="1">
    <citation type="journal article" date="2012" name="Stand. Genomic Sci.">
        <title>Genome sequence of the halotolerant bacterium Corynebacterium halotolerans type strain YIM 70093(T) (= DSM 44683(T)).</title>
        <authorList>
            <person name="Ruckert C."/>
            <person name="Albersmeier A."/>
            <person name="Al-Dilaimi A."/>
            <person name="Niehaus K."/>
            <person name="Szczepanowski R."/>
            <person name="Kalinowski J."/>
        </authorList>
    </citation>
    <scope>NUCLEOTIDE SEQUENCE [LARGE SCALE GENOMIC DNA]</scope>
    <source>
        <strain evidence="9">YIM 70093</strain>
    </source>
</reference>
<sequence length="250" mass="26512">MQFTPRTVMSAFTRRGTALIAAAAASIALIAAPVAASAAPVLPAGSSSPEEVVTSVETGLRDTVWDTRTTLHQQADVLPPQAADIFRGAVDDAVEGVFPGLVAERSPAPEPDPVPVVATAPAAEPAPAAKPGFDFGSCPPAARACVDLDGRRTWLQRDGVVTHGAVHMAPGKPGQETPSGTFYVNRKVKDEISYEFNNAPMPYAVYFTYNGHAFHQGDPAYLSAGCIRLNHDDAVKYFNELQIGDMVYIY</sequence>
<comment type="pathway">
    <text evidence="1 6">Cell wall biogenesis; peptidoglycan biosynthesis.</text>
</comment>
<dbReference type="PROSITE" id="PS52029">
    <property type="entry name" value="LD_TPASE"/>
    <property type="match status" value="1"/>
</dbReference>
<dbReference type="GO" id="GO:0005576">
    <property type="term" value="C:extracellular region"/>
    <property type="evidence" value="ECO:0007669"/>
    <property type="project" value="TreeGrafter"/>
</dbReference>
<dbReference type="InterPro" id="IPR005490">
    <property type="entry name" value="LD_TPept_cat_dom"/>
</dbReference>
<keyword evidence="4 6" id="KW-0573">Peptidoglycan synthesis</keyword>
<evidence type="ECO:0000313" key="9">
    <source>
        <dbReference type="EMBL" id="AGF71550.1"/>
    </source>
</evidence>
<dbReference type="PANTHER" id="PTHR30582:SF33">
    <property type="entry name" value="EXPORTED PROTEIN"/>
    <property type="match status" value="1"/>
</dbReference>
<dbReference type="InterPro" id="IPR038063">
    <property type="entry name" value="Transpep_catalytic_dom"/>
</dbReference>
<evidence type="ECO:0000256" key="7">
    <source>
        <dbReference type="SAM" id="SignalP"/>
    </source>
</evidence>
<evidence type="ECO:0000256" key="1">
    <source>
        <dbReference type="ARBA" id="ARBA00004752"/>
    </source>
</evidence>
<keyword evidence="3 6" id="KW-0133">Cell shape</keyword>
<dbReference type="GO" id="GO:0018104">
    <property type="term" value="P:peptidoglycan-protein cross-linking"/>
    <property type="evidence" value="ECO:0007669"/>
    <property type="project" value="TreeGrafter"/>
</dbReference>
<keyword evidence="5 6" id="KW-0961">Cell wall biogenesis/degradation</keyword>
<dbReference type="PATRIC" id="fig|1121362.3.peg.537"/>
<dbReference type="UniPathway" id="UPA00219"/>